<accession>A0A645J699</accession>
<protein>
    <submittedName>
        <fullName evidence="1">Uncharacterized protein</fullName>
    </submittedName>
</protein>
<comment type="caution">
    <text evidence="1">The sequence shown here is derived from an EMBL/GenBank/DDBJ whole genome shotgun (WGS) entry which is preliminary data.</text>
</comment>
<name>A0A645J699_9ZZZZ</name>
<gene>
    <name evidence="1" type="ORF">SDC9_206633</name>
</gene>
<dbReference type="AlphaFoldDB" id="A0A645J699"/>
<reference evidence="1" key="1">
    <citation type="submission" date="2019-08" db="EMBL/GenBank/DDBJ databases">
        <authorList>
            <person name="Kucharzyk K."/>
            <person name="Murdoch R.W."/>
            <person name="Higgins S."/>
            <person name="Loffler F."/>
        </authorList>
    </citation>
    <scope>NUCLEOTIDE SEQUENCE</scope>
</reference>
<evidence type="ECO:0000313" key="1">
    <source>
        <dbReference type="EMBL" id="MPN58917.1"/>
    </source>
</evidence>
<dbReference type="EMBL" id="VSSQ01132279">
    <property type="protein sequence ID" value="MPN58917.1"/>
    <property type="molecule type" value="Genomic_DNA"/>
</dbReference>
<sequence length="58" mass="6768">MGFFILFIHVLCRHVNSDCRIPKHYFLWYGLDEGQQKKGGFHQSCGNYSSFPALRFGL</sequence>
<organism evidence="1">
    <name type="scientific">bioreactor metagenome</name>
    <dbReference type="NCBI Taxonomy" id="1076179"/>
    <lineage>
        <taxon>unclassified sequences</taxon>
        <taxon>metagenomes</taxon>
        <taxon>ecological metagenomes</taxon>
    </lineage>
</organism>
<proteinExistence type="predicted"/>